<dbReference type="EMBL" id="JAUTDP010000001">
    <property type="protein sequence ID" value="KAK3402725.1"/>
    <property type="molecule type" value="Genomic_DNA"/>
</dbReference>
<gene>
    <name evidence="1" type="ORF">B0T20DRAFT_388417</name>
</gene>
<evidence type="ECO:0000313" key="1">
    <source>
        <dbReference type="EMBL" id="KAK3402725.1"/>
    </source>
</evidence>
<keyword evidence="2" id="KW-1185">Reference proteome</keyword>
<name>A0AAE0PML2_SORBR</name>
<dbReference type="Proteomes" id="UP001281003">
    <property type="component" value="Unassembled WGS sequence"/>
</dbReference>
<reference evidence="1" key="1">
    <citation type="journal article" date="2023" name="Mol. Phylogenet. Evol.">
        <title>Genome-scale phylogeny and comparative genomics of the fungal order Sordariales.</title>
        <authorList>
            <person name="Hensen N."/>
            <person name="Bonometti L."/>
            <person name="Westerberg I."/>
            <person name="Brannstrom I.O."/>
            <person name="Guillou S."/>
            <person name="Cros-Aarteil S."/>
            <person name="Calhoun S."/>
            <person name="Haridas S."/>
            <person name="Kuo A."/>
            <person name="Mondo S."/>
            <person name="Pangilinan J."/>
            <person name="Riley R."/>
            <person name="LaButti K."/>
            <person name="Andreopoulos B."/>
            <person name="Lipzen A."/>
            <person name="Chen C."/>
            <person name="Yan M."/>
            <person name="Daum C."/>
            <person name="Ng V."/>
            <person name="Clum A."/>
            <person name="Steindorff A."/>
            <person name="Ohm R.A."/>
            <person name="Martin F."/>
            <person name="Silar P."/>
            <person name="Natvig D.O."/>
            <person name="Lalanne C."/>
            <person name="Gautier V."/>
            <person name="Ament-Velasquez S.L."/>
            <person name="Kruys A."/>
            <person name="Hutchinson M.I."/>
            <person name="Powell A.J."/>
            <person name="Barry K."/>
            <person name="Miller A.N."/>
            <person name="Grigoriev I.V."/>
            <person name="Debuchy R."/>
            <person name="Gladieux P."/>
            <person name="Hiltunen Thoren M."/>
            <person name="Johannesson H."/>
        </authorList>
    </citation>
    <scope>NUCLEOTIDE SEQUENCE</scope>
    <source>
        <strain evidence="1">FGSC 1904</strain>
    </source>
</reference>
<accession>A0AAE0PML2</accession>
<protein>
    <submittedName>
        <fullName evidence="1">Uncharacterized protein</fullName>
    </submittedName>
</protein>
<reference evidence="1" key="2">
    <citation type="submission" date="2023-07" db="EMBL/GenBank/DDBJ databases">
        <authorList>
            <consortium name="Lawrence Berkeley National Laboratory"/>
            <person name="Haridas S."/>
            <person name="Hensen N."/>
            <person name="Bonometti L."/>
            <person name="Westerberg I."/>
            <person name="Brannstrom I.O."/>
            <person name="Guillou S."/>
            <person name="Cros-Aarteil S."/>
            <person name="Calhoun S."/>
            <person name="Kuo A."/>
            <person name="Mondo S."/>
            <person name="Pangilinan J."/>
            <person name="Riley R."/>
            <person name="LaButti K."/>
            <person name="Andreopoulos B."/>
            <person name="Lipzen A."/>
            <person name="Chen C."/>
            <person name="Yanf M."/>
            <person name="Daum C."/>
            <person name="Ng V."/>
            <person name="Clum A."/>
            <person name="Steindorff A."/>
            <person name="Ohm R."/>
            <person name="Martin F."/>
            <person name="Silar P."/>
            <person name="Natvig D."/>
            <person name="Lalanne C."/>
            <person name="Gautier V."/>
            <person name="Ament-velasquez S.L."/>
            <person name="Kruys A."/>
            <person name="Hutchinson M.I."/>
            <person name="Powell A.J."/>
            <person name="Barry K."/>
            <person name="Miller A.N."/>
            <person name="Grigoriev I.V."/>
            <person name="Debuchy R."/>
            <person name="Gladieux P."/>
            <person name="Thoren M.H."/>
            <person name="Johannesson H."/>
        </authorList>
    </citation>
    <scope>NUCLEOTIDE SEQUENCE</scope>
    <source>
        <strain evidence="1">FGSC 1904</strain>
    </source>
</reference>
<sequence>MPQLEIWILRIHVFHLALGSLVLSCTATLMATWNHSRTSGGERWDTLNLLPQCDIVAVSEPTTTTTRPSTCSPSGQKERFLEPFEVLSVPNFDRNDPNDDGANSRLVCRDERPETFHLANLSAPKWFEHRVLRRLSGISIGRIRTYAYLAGTLYEKQLHFRHIRFPRRMQRLSRYFEACCQIFQLLKMATKSREHGTPFEEALPEARDPWTLSNYDNTSDALRDEDRLTYWGPDRRELKLPLPAGWKPLDSNKDVTFTISFRTIIATTSWLLKKFRQSDHEGGFYVFGSHLASMDLRPECASFKKAIRVDSRSSSGAQAVR</sequence>
<comment type="caution">
    <text evidence="1">The sequence shown here is derived from an EMBL/GenBank/DDBJ whole genome shotgun (WGS) entry which is preliminary data.</text>
</comment>
<evidence type="ECO:0000313" key="2">
    <source>
        <dbReference type="Proteomes" id="UP001281003"/>
    </source>
</evidence>
<proteinExistence type="predicted"/>
<dbReference type="AlphaFoldDB" id="A0AAE0PML2"/>
<organism evidence="1 2">
    <name type="scientific">Sordaria brevicollis</name>
    <dbReference type="NCBI Taxonomy" id="83679"/>
    <lineage>
        <taxon>Eukaryota</taxon>
        <taxon>Fungi</taxon>
        <taxon>Dikarya</taxon>
        <taxon>Ascomycota</taxon>
        <taxon>Pezizomycotina</taxon>
        <taxon>Sordariomycetes</taxon>
        <taxon>Sordariomycetidae</taxon>
        <taxon>Sordariales</taxon>
        <taxon>Sordariaceae</taxon>
        <taxon>Sordaria</taxon>
    </lineage>
</organism>